<dbReference type="HOGENOM" id="CLU_1098462_0_0_1"/>
<proteinExistence type="predicted"/>
<organism evidence="1 2">
    <name type="scientific">Drechslerella stenobrocha 248</name>
    <dbReference type="NCBI Taxonomy" id="1043628"/>
    <lineage>
        <taxon>Eukaryota</taxon>
        <taxon>Fungi</taxon>
        <taxon>Dikarya</taxon>
        <taxon>Ascomycota</taxon>
        <taxon>Pezizomycotina</taxon>
        <taxon>Orbiliomycetes</taxon>
        <taxon>Orbiliales</taxon>
        <taxon>Orbiliaceae</taxon>
        <taxon>Drechslerella</taxon>
    </lineage>
</organism>
<evidence type="ECO:0000313" key="2">
    <source>
        <dbReference type="Proteomes" id="UP000024837"/>
    </source>
</evidence>
<dbReference type="AlphaFoldDB" id="W7HTF9"/>
<name>W7HTF9_9PEZI</name>
<evidence type="ECO:0000313" key="1">
    <source>
        <dbReference type="EMBL" id="EWC46654.1"/>
    </source>
</evidence>
<reference evidence="1 2" key="1">
    <citation type="submission" date="2013-05" db="EMBL/GenBank/DDBJ databases">
        <title>Drechslerella stenobrocha genome reveals carnivorous origination and mechanical trapping mechanism of predatory fungi.</title>
        <authorList>
            <person name="Liu X."/>
            <person name="Zhang W."/>
            <person name="Liu K."/>
        </authorList>
    </citation>
    <scope>NUCLEOTIDE SEQUENCE [LARGE SCALE GENOMIC DNA]</scope>
    <source>
        <strain evidence="1 2">248</strain>
    </source>
</reference>
<sequence length="241" mass="27276">MGAAIAITTNICHTVTTQMQNHFLLVAIQPWPDRQPVRCHEANLIKSPVLRDKIEILKYGAPDDTVCELVFTKLPTIGIHDAVRWLYGHGFALAFSSVGRIEVQRVVDVWNVAHSWKLAPLRLKILDCIKEEIGNKRRVVIHELTTILTEFYCTNGLSSKEQNDISDTINTAIQHFSPHSWWANIQHDTRKYGAGTMYQRIAGLLFRNLRNVCCERCSIDKIPTTGNCIVCGEALPFSRPI</sequence>
<keyword evidence="2" id="KW-1185">Reference proteome</keyword>
<dbReference type="OrthoDB" id="5425440at2759"/>
<accession>W7HTF9</accession>
<dbReference type="Proteomes" id="UP000024837">
    <property type="component" value="Unassembled WGS sequence"/>
</dbReference>
<evidence type="ECO:0008006" key="3">
    <source>
        <dbReference type="Google" id="ProtNLM"/>
    </source>
</evidence>
<protein>
    <recommendedName>
        <fullName evidence="3">BTB domain-containing protein</fullName>
    </recommendedName>
</protein>
<dbReference type="EMBL" id="KI966416">
    <property type="protein sequence ID" value="EWC46654.1"/>
    <property type="molecule type" value="Genomic_DNA"/>
</dbReference>
<gene>
    <name evidence="1" type="ORF">DRE_04141</name>
</gene>